<evidence type="ECO:0000313" key="2">
    <source>
        <dbReference type="Proteomes" id="UP000230233"/>
    </source>
</evidence>
<organism evidence="1 2">
    <name type="scientific">Caenorhabditis nigoni</name>
    <dbReference type="NCBI Taxonomy" id="1611254"/>
    <lineage>
        <taxon>Eukaryota</taxon>
        <taxon>Metazoa</taxon>
        <taxon>Ecdysozoa</taxon>
        <taxon>Nematoda</taxon>
        <taxon>Chromadorea</taxon>
        <taxon>Rhabditida</taxon>
        <taxon>Rhabditina</taxon>
        <taxon>Rhabditomorpha</taxon>
        <taxon>Rhabditoidea</taxon>
        <taxon>Rhabditidae</taxon>
        <taxon>Peloderinae</taxon>
        <taxon>Caenorhabditis</taxon>
    </lineage>
</organism>
<protein>
    <submittedName>
        <fullName evidence="1">Uncharacterized protein</fullName>
    </submittedName>
</protein>
<accession>A0A2G5UVR4</accession>
<gene>
    <name evidence="1" type="primary">Cnig_chr_II.g4102</name>
    <name evidence="1" type="ORF">B9Z55_004102</name>
</gene>
<proteinExistence type="predicted"/>
<dbReference type="EMBL" id="PDUG01000002">
    <property type="protein sequence ID" value="PIC43316.1"/>
    <property type="molecule type" value="Genomic_DNA"/>
</dbReference>
<keyword evidence="2" id="KW-1185">Reference proteome</keyword>
<name>A0A2G5UVR4_9PELO</name>
<evidence type="ECO:0000313" key="1">
    <source>
        <dbReference type="EMBL" id="PIC43316.1"/>
    </source>
</evidence>
<dbReference type="AlphaFoldDB" id="A0A2G5UVR4"/>
<dbReference type="Proteomes" id="UP000230233">
    <property type="component" value="Chromosome II"/>
</dbReference>
<comment type="caution">
    <text evidence="1">The sequence shown here is derived from an EMBL/GenBank/DDBJ whole genome shotgun (WGS) entry which is preliminary data.</text>
</comment>
<sequence>MLSINSHITVDSSNVFLFPRLPSRFDHPSRAEYPFEICKINVNINYSIDFNTSATSSSLLFGSRFLLNVF</sequence>
<reference evidence="2" key="1">
    <citation type="submission" date="2017-10" db="EMBL/GenBank/DDBJ databases">
        <title>Rapid genome shrinkage in a self-fertile nematode reveals novel sperm competition proteins.</title>
        <authorList>
            <person name="Yin D."/>
            <person name="Schwarz E.M."/>
            <person name="Thomas C.G."/>
            <person name="Felde R.L."/>
            <person name="Korf I.F."/>
            <person name="Cutter A.D."/>
            <person name="Schartner C.M."/>
            <person name="Ralston E.J."/>
            <person name="Meyer B.J."/>
            <person name="Haag E.S."/>
        </authorList>
    </citation>
    <scope>NUCLEOTIDE SEQUENCE [LARGE SCALE GENOMIC DNA]</scope>
    <source>
        <strain evidence="2">JU1422</strain>
    </source>
</reference>